<keyword evidence="2" id="KW-1185">Reference proteome</keyword>
<gene>
    <name evidence="1" type="ORF">PAPOLLO_LOCUS8370</name>
</gene>
<organism evidence="1 2">
    <name type="scientific">Parnassius apollo</name>
    <name type="common">Apollo butterfly</name>
    <name type="synonym">Papilio apollo</name>
    <dbReference type="NCBI Taxonomy" id="110799"/>
    <lineage>
        <taxon>Eukaryota</taxon>
        <taxon>Metazoa</taxon>
        <taxon>Ecdysozoa</taxon>
        <taxon>Arthropoda</taxon>
        <taxon>Hexapoda</taxon>
        <taxon>Insecta</taxon>
        <taxon>Pterygota</taxon>
        <taxon>Neoptera</taxon>
        <taxon>Endopterygota</taxon>
        <taxon>Lepidoptera</taxon>
        <taxon>Glossata</taxon>
        <taxon>Ditrysia</taxon>
        <taxon>Papilionoidea</taxon>
        <taxon>Papilionidae</taxon>
        <taxon>Parnassiinae</taxon>
        <taxon>Parnassini</taxon>
        <taxon>Parnassius</taxon>
        <taxon>Parnassius</taxon>
    </lineage>
</organism>
<name>A0A8S3WNI3_PARAO</name>
<protein>
    <submittedName>
        <fullName evidence="1">(apollo) hypothetical protein</fullName>
    </submittedName>
</protein>
<dbReference type="EMBL" id="CAJQZP010000587">
    <property type="protein sequence ID" value="CAG4971016.1"/>
    <property type="molecule type" value="Genomic_DNA"/>
</dbReference>
<proteinExistence type="predicted"/>
<sequence>MSITSISDLISYKRDEAITAAALSETPYLSQVFIKNVPLYVQYSNENEIKKNIFTPRSLTKRPLNLNDIVDALHIIFFPPEDPNNEITDEDSGDEEFVTLHNLPDSQLRAPAEITYDDIFSDRDDSENVLSLPVLAKRTRNANECLPEDLNQQISSTSCSTPSISCSSSIYKLFIEERHS</sequence>
<evidence type="ECO:0000313" key="2">
    <source>
        <dbReference type="Proteomes" id="UP000691718"/>
    </source>
</evidence>
<accession>A0A8S3WNI3</accession>
<dbReference type="Proteomes" id="UP000691718">
    <property type="component" value="Unassembled WGS sequence"/>
</dbReference>
<dbReference type="OrthoDB" id="10057240at2759"/>
<evidence type="ECO:0000313" key="1">
    <source>
        <dbReference type="EMBL" id="CAG4971016.1"/>
    </source>
</evidence>
<reference evidence="1" key="1">
    <citation type="submission" date="2021-04" db="EMBL/GenBank/DDBJ databases">
        <authorList>
            <person name="Tunstrom K."/>
        </authorList>
    </citation>
    <scope>NUCLEOTIDE SEQUENCE</scope>
</reference>
<comment type="caution">
    <text evidence="1">The sequence shown here is derived from an EMBL/GenBank/DDBJ whole genome shotgun (WGS) entry which is preliminary data.</text>
</comment>
<dbReference type="AlphaFoldDB" id="A0A8S3WNI3"/>